<dbReference type="Proteomes" id="UP000234681">
    <property type="component" value="Chromosome 5"/>
</dbReference>
<evidence type="ECO:0000313" key="3">
    <source>
        <dbReference type="Proteomes" id="UP000234681"/>
    </source>
</evidence>
<dbReference type="AlphaFoldDB" id="A6IUS0"/>
<dbReference type="EMBL" id="CH473968">
    <property type="protein sequence ID" value="EDL81321.1"/>
    <property type="molecule type" value="Genomic_DNA"/>
</dbReference>
<evidence type="ECO:0000313" key="2">
    <source>
        <dbReference type="EMBL" id="EDL81321.1"/>
    </source>
</evidence>
<protein>
    <submittedName>
        <fullName evidence="2">RCG30593</fullName>
    </submittedName>
</protein>
<organism evidence="2 3">
    <name type="scientific">Rattus norvegicus</name>
    <name type="common">Rat</name>
    <dbReference type="NCBI Taxonomy" id="10116"/>
    <lineage>
        <taxon>Eukaryota</taxon>
        <taxon>Metazoa</taxon>
        <taxon>Chordata</taxon>
        <taxon>Craniata</taxon>
        <taxon>Vertebrata</taxon>
        <taxon>Euteleostomi</taxon>
        <taxon>Mammalia</taxon>
        <taxon>Eutheria</taxon>
        <taxon>Euarchontoglires</taxon>
        <taxon>Glires</taxon>
        <taxon>Rodentia</taxon>
        <taxon>Myomorpha</taxon>
        <taxon>Muroidea</taxon>
        <taxon>Muridae</taxon>
        <taxon>Murinae</taxon>
        <taxon>Rattus</taxon>
    </lineage>
</organism>
<reference evidence="3" key="1">
    <citation type="submission" date="2005-09" db="EMBL/GenBank/DDBJ databases">
        <authorList>
            <person name="Mural R.J."/>
            <person name="Li P.W."/>
            <person name="Adams M.D."/>
            <person name="Amanatides P.G."/>
            <person name="Baden-Tillson H."/>
            <person name="Barnstead M."/>
            <person name="Chin S.H."/>
            <person name="Dew I."/>
            <person name="Evans C.A."/>
            <person name="Ferriera S."/>
            <person name="Flanigan M."/>
            <person name="Fosler C."/>
            <person name="Glodek A."/>
            <person name="Gu Z."/>
            <person name="Holt R.A."/>
            <person name="Jennings D."/>
            <person name="Kraft C.L."/>
            <person name="Lu F."/>
            <person name="Nguyen T."/>
            <person name="Nusskern D.R."/>
            <person name="Pfannkoch C.M."/>
            <person name="Sitter C."/>
            <person name="Sutton G.G."/>
            <person name="Venter J.C."/>
            <person name="Wang Z."/>
            <person name="Woodage T."/>
            <person name="Zheng X.H."/>
            <person name="Zhong F."/>
        </authorList>
    </citation>
    <scope>NUCLEOTIDE SEQUENCE [LARGE SCALE GENOMIC DNA]</scope>
    <source>
        <strain>BN</strain>
        <strain evidence="3">Sprague-Dawley</strain>
    </source>
</reference>
<evidence type="ECO:0000256" key="1">
    <source>
        <dbReference type="SAM" id="MobiDB-lite"/>
    </source>
</evidence>
<proteinExistence type="predicted"/>
<gene>
    <name evidence="2" type="ORF">rCG_30593</name>
</gene>
<accession>A6IUS0</accession>
<sequence>METPQPQRPGKIRDTGLTPRRVGTLLL</sequence>
<name>A6IUS0_RAT</name>
<feature type="region of interest" description="Disordered" evidence="1">
    <location>
        <begin position="1"/>
        <end position="27"/>
    </location>
</feature>